<dbReference type="InterPro" id="IPR045014">
    <property type="entry name" value="TM41A/B"/>
</dbReference>
<evidence type="ECO:0000256" key="5">
    <source>
        <dbReference type="ARBA" id="ARBA00023136"/>
    </source>
</evidence>
<keyword evidence="5 7" id="KW-0472">Membrane</keyword>
<dbReference type="Pfam" id="PF09335">
    <property type="entry name" value="VTT_dom"/>
    <property type="match status" value="1"/>
</dbReference>
<evidence type="ECO:0000256" key="6">
    <source>
        <dbReference type="ARBA" id="ARBA00025797"/>
    </source>
</evidence>
<evidence type="ECO:0000256" key="3">
    <source>
        <dbReference type="ARBA" id="ARBA00022729"/>
    </source>
</evidence>
<keyword evidence="3" id="KW-0732">Signal</keyword>
<feature type="transmembrane region" description="Helical" evidence="7">
    <location>
        <begin position="7"/>
        <end position="29"/>
    </location>
</feature>
<organism evidence="9">
    <name type="scientific">Hirondellea gigas</name>
    <dbReference type="NCBI Taxonomy" id="1518452"/>
    <lineage>
        <taxon>Eukaryota</taxon>
        <taxon>Metazoa</taxon>
        <taxon>Ecdysozoa</taxon>
        <taxon>Arthropoda</taxon>
        <taxon>Crustacea</taxon>
        <taxon>Multicrustacea</taxon>
        <taxon>Malacostraca</taxon>
        <taxon>Eumalacostraca</taxon>
        <taxon>Peracarida</taxon>
        <taxon>Amphipoda</taxon>
        <taxon>Amphilochidea</taxon>
        <taxon>Lysianassida</taxon>
        <taxon>Lysianassidira</taxon>
        <taxon>Lysianassoidea</taxon>
        <taxon>Lysianassidae</taxon>
        <taxon>Hirondellea</taxon>
    </lineage>
</organism>
<evidence type="ECO:0000256" key="2">
    <source>
        <dbReference type="ARBA" id="ARBA00022692"/>
    </source>
</evidence>
<dbReference type="GO" id="GO:0016020">
    <property type="term" value="C:membrane"/>
    <property type="evidence" value="ECO:0007669"/>
    <property type="project" value="UniProtKB-SubCell"/>
</dbReference>
<feature type="transmembrane region" description="Helical" evidence="7">
    <location>
        <begin position="112"/>
        <end position="138"/>
    </location>
</feature>
<feature type="transmembrane region" description="Helical" evidence="7">
    <location>
        <begin position="231"/>
        <end position="250"/>
    </location>
</feature>
<comment type="similarity">
    <text evidence="6">Belongs to the TMEM41 family.</text>
</comment>
<evidence type="ECO:0000256" key="1">
    <source>
        <dbReference type="ARBA" id="ARBA00004141"/>
    </source>
</evidence>
<evidence type="ECO:0000256" key="7">
    <source>
        <dbReference type="SAM" id="Phobius"/>
    </source>
</evidence>
<accession>A0A2P2I9T1</accession>
<feature type="transmembrane region" description="Helical" evidence="7">
    <location>
        <begin position="185"/>
        <end position="211"/>
    </location>
</feature>
<keyword evidence="4 7" id="KW-1133">Transmembrane helix</keyword>
<evidence type="ECO:0000256" key="4">
    <source>
        <dbReference type="ARBA" id="ARBA00022989"/>
    </source>
</evidence>
<dbReference type="InterPro" id="IPR032816">
    <property type="entry name" value="VTT_dom"/>
</dbReference>
<feature type="transmembrane region" description="Helical" evidence="7">
    <location>
        <begin position="80"/>
        <end position="100"/>
    </location>
</feature>
<comment type="subcellular location">
    <subcellularLocation>
        <location evidence="1">Membrane</location>
        <topology evidence="1">Multi-pass membrane protein</topology>
    </subcellularLocation>
</comment>
<protein>
    <submittedName>
        <fullName evidence="9">Transmembrane protein 41A-like</fullName>
    </submittedName>
</protein>
<dbReference type="EMBL" id="IACF01005176">
    <property type="protein sequence ID" value="LAB70762.1"/>
    <property type="molecule type" value="mRNA"/>
</dbReference>
<proteinExistence type="evidence at transcript level"/>
<dbReference type="AlphaFoldDB" id="A0A2P2I9T1"/>
<feature type="domain" description="VTT" evidence="8">
    <location>
        <begin position="100"/>
        <end position="219"/>
    </location>
</feature>
<dbReference type="PANTHER" id="PTHR43220">
    <property type="match status" value="1"/>
</dbReference>
<reference evidence="9" key="1">
    <citation type="journal article" date="2018" name="Biosci. Biotechnol. Biochem.">
        <title>Polysaccharide hydrolase of the hadal zone amphipods Hirondellea gigas.</title>
        <authorList>
            <person name="Kobayashi H."/>
            <person name="Nagahama T."/>
            <person name="Arai W."/>
            <person name="Sasagawa Y."/>
            <person name="Umeda M."/>
            <person name="Hayashi T."/>
            <person name="Nikaido I."/>
            <person name="Watanabe H."/>
            <person name="Oguri K."/>
            <person name="Kitazato H."/>
            <person name="Fujioka K."/>
            <person name="Kido Y."/>
            <person name="Takami H."/>
        </authorList>
    </citation>
    <scope>NUCLEOTIDE SEQUENCE</scope>
    <source>
        <tissue evidence="9">Whole body</tissue>
    </source>
</reference>
<name>A0A2P2I9T1_9CRUS</name>
<dbReference type="PANTHER" id="PTHR43220:SF21">
    <property type="entry name" value="TRANSMEMBRANE PROTEIN 41A"/>
    <property type="match status" value="1"/>
</dbReference>
<evidence type="ECO:0000313" key="9">
    <source>
        <dbReference type="EMBL" id="LAB70762.1"/>
    </source>
</evidence>
<sequence>MSLARSIIRSVFIISCALFLYSSLLWLLVSYCPTLEQETAVTDEHGNVLAKQMHRKLQFPTTITELQELLAVLRLYHDSHFIYILTLFSAAYIFKQTFAIPGSALMNILGGALLGVWVALPVVCVLTSVGASCCYLLSRVSLAGLLMRYQPERVLWLRSKVVGSSSSNFLFLVSLRVFPGTPNWFLNMAAPVAGVPLVPFFFSVLIGLAPYNSLCVLAGGSATQLRSVTDLWSGTSLAALLLLALLAYVGSRVAARYAAQHQPQVKYE</sequence>
<evidence type="ECO:0000259" key="8">
    <source>
        <dbReference type="Pfam" id="PF09335"/>
    </source>
</evidence>
<keyword evidence="2 7" id="KW-0812">Transmembrane</keyword>